<organism evidence="1 2">
    <name type="scientific">Pedobacter cryoconitis</name>
    <dbReference type="NCBI Taxonomy" id="188932"/>
    <lineage>
        <taxon>Bacteria</taxon>
        <taxon>Pseudomonadati</taxon>
        <taxon>Bacteroidota</taxon>
        <taxon>Sphingobacteriia</taxon>
        <taxon>Sphingobacteriales</taxon>
        <taxon>Sphingobacteriaceae</taxon>
        <taxon>Pedobacter</taxon>
    </lineage>
</organism>
<evidence type="ECO:0000313" key="1">
    <source>
        <dbReference type="EMBL" id="MBB5623202.1"/>
    </source>
</evidence>
<accession>A0A7W8YWP8</accession>
<protein>
    <submittedName>
        <fullName evidence="1">Uncharacterized protein</fullName>
    </submittedName>
</protein>
<dbReference type="Proteomes" id="UP000537718">
    <property type="component" value="Unassembled WGS sequence"/>
</dbReference>
<name>A0A7W8YWP8_9SPHI</name>
<proteinExistence type="predicted"/>
<dbReference type="EMBL" id="JACHCF010000011">
    <property type="protein sequence ID" value="MBB5623202.1"/>
    <property type="molecule type" value="Genomic_DNA"/>
</dbReference>
<sequence>MNIKRIKKQLDYQPAGLTEAQIQNPLKLMTYFFADFPIHETRDNLWELYKGWIHHSSQYVDETQTKDMLCFYNQFTEFVNACYVYSEMKKQKITKSNGWVRKTIP</sequence>
<reference evidence="1 2" key="1">
    <citation type="submission" date="2020-08" db="EMBL/GenBank/DDBJ databases">
        <title>Genomic Encyclopedia of Type Strains, Phase IV (KMG-V): Genome sequencing to study the core and pangenomes of soil and plant-associated prokaryotes.</title>
        <authorList>
            <person name="Whitman W."/>
        </authorList>
    </citation>
    <scope>NUCLEOTIDE SEQUENCE [LARGE SCALE GENOMIC DNA]</scope>
    <source>
        <strain evidence="1 2">MP7CTX6</strain>
    </source>
</reference>
<comment type="caution">
    <text evidence="1">The sequence shown here is derived from an EMBL/GenBank/DDBJ whole genome shotgun (WGS) entry which is preliminary data.</text>
</comment>
<dbReference type="RefSeq" id="WP_183869322.1">
    <property type="nucleotide sequence ID" value="NZ_JACHCF010000011.1"/>
</dbReference>
<gene>
    <name evidence="1" type="ORF">HDE69_004285</name>
</gene>
<evidence type="ECO:0000313" key="2">
    <source>
        <dbReference type="Proteomes" id="UP000537718"/>
    </source>
</evidence>
<dbReference type="AlphaFoldDB" id="A0A7W8YWP8"/>